<protein>
    <submittedName>
        <fullName evidence="1">Uncharacterized protein</fullName>
    </submittedName>
</protein>
<dbReference type="Proteomes" id="UP001148185">
    <property type="component" value="Unassembled WGS sequence"/>
</dbReference>
<accession>A0A9X4HB80</accession>
<comment type="caution">
    <text evidence="1">The sequence shown here is derived from an EMBL/GenBank/DDBJ whole genome shotgun (WGS) entry which is preliminary data.</text>
</comment>
<organism evidence="1 2">
    <name type="scientific">Pseudomonas shahriarae</name>
    <dbReference type="NCBI Taxonomy" id="2745512"/>
    <lineage>
        <taxon>Bacteria</taxon>
        <taxon>Pseudomonadati</taxon>
        <taxon>Pseudomonadota</taxon>
        <taxon>Gammaproteobacteria</taxon>
        <taxon>Pseudomonadales</taxon>
        <taxon>Pseudomonadaceae</taxon>
        <taxon>Pseudomonas</taxon>
    </lineage>
</organism>
<keyword evidence="2" id="KW-1185">Reference proteome</keyword>
<sequence length="169" mass="19096">MKPHLNDLLLDHIINSVPVLQIGRDRMAYYPGSAFVGLACNAYLQSWRAKASKELSGSLWFAIHLDAIAIYWEVDYVAWAKGCAFVSTPEHRFYWAHGKPGLAERVLRPLYLDWMLQGALAAEYGSNYLPGLAGDPVLLDEYSEYQEQMAQLLSRFAIEEMQGDKKLAP</sequence>
<evidence type="ECO:0000313" key="2">
    <source>
        <dbReference type="Proteomes" id="UP001148185"/>
    </source>
</evidence>
<reference evidence="1 2" key="1">
    <citation type="submission" date="2022-05" db="EMBL/GenBank/DDBJ databases">
        <title>Novel Pseudomonas spp. Isolated from a Rainbow Trout Aquaculture Facility.</title>
        <authorList>
            <person name="Testerman T."/>
            <person name="Graf J."/>
        </authorList>
    </citation>
    <scope>NUCLEOTIDE SEQUENCE [LARGE SCALE GENOMIC DNA]</scope>
    <source>
        <strain evidence="1 2">ID1042</strain>
    </source>
</reference>
<dbReference type="RefSeq" id="WP_273877618.1">
    <property type="nucleotide sequence ID" value="NZ_JAMDHA010000023.1"/>
</dbReference>
<dbReference type="EMBL" id="JAMDHA010000023">
    <property type="protein sequence ID" value="MDD1009706.1"/>
    <property type="molecule type" value="Genomic_DNA"/>
</dbReference>
<name>A0A9X4HB80_9PSED</name>
<gene>
    <name evidence="1" type="ORF">M5G27_19700</name>
</gene>
<proteinExistence type="predicted"/>
<evidence type="ECO:0000313" key="1">
    <source>
        <dbReference type="EMBL" id="MDD1009706.1"/>
    </source>
</evidence>
<dbReference type="AlphaFoldDB" id="A0A9X4HB80"/>